<evidence type="ECO:0000256" key="7">
    <source>
        <dbReference type="ARBA" id="ARBA00023326"/>
    </source>
</evidence>
<dbReference type="PROSITE" id="PS00592">
    <property type="entry name" value="GH9_2"/>
    <property type="match status" value="1"/>
</dbReference>
<evidence type="ECO:0000256" key="1">
    <source>
        <dbReference type="ARBA" id="ARBA00000966"/>
    </source>
</evidence>
<feature type="chain" id="PRO_5044982296" description="Endoglucanase" evidence="10">
    <location>
        <begin position="19"/>
        <end position="483"/>
    </location>
</feature>
<dbReference type="InterPro" id="IPR008928">
    <property type="entry name" value="6-hairpin_glycosidase_sf"/>
</dbReference>
<keyword evidence="7 8" id="KW-0624">Polysaccharide degradation</keyword>
<feature type="signal peptide" evidence="10">
    <location>
        <begin position="1"/>
        <end position="18"/>
    </location>
</feature>
<dbReference type="SUPFAM" id="SSF48208">
    <property type="entry name" value="Six-hairpin glycosidases"/>
    <property type="match status" value="1"/>
</dbReference>
<dbReference type="Proteomes" id="UP001652660">
    <property type="component" value="Chromosome 2e"/>
</dbReference>
<accession>A0ABM4WRS8</accession>
<evidence type="ECO:0000256" key="8">
    <source>
        <dbReference type="PROSITE-ProRule" id="PRU10059"/>
    </source>
</evidence>
<dbReference type="InterPro" id="IPR001701">
    <property type="entry name" value="Glyco_hydro_9"/>
</dbReference>
<sequence>MSSVTLFASILYLLLVFANNVVSIDYGLALRKSLLYFEAQRSGKLPPNQRAQWRGDSALRDGNDVGVDLVGGYYDAGDNIKIGFPMAFTVTMLSWSSVEFESQLVAKGELSNALEAIKWGTDYLMKAHPEPYVLYGQVGDGRSDHSCWERPEDMTTLRTAYRFDEQHPGADLAGETAAALAAAAIAFRGSDPAYSSQLISHAKQLFDFATKFPGKFSDSIPDLRQLYSSSGFEDELLWAAAWLERATEGKTYAEYLNQAASSGGTRSMFSWDDKYVGSQVLVAKGLLEGRFSGYGNLGQYKNSAEQFICNCIQKGSSNVQKTSEGLLWFDFWNNLQYVTTAAFTISTYADTLARAQTTLQCPAASVTRDELITFVQSQVNYILGSNSKGFSYMVGFGPNYPQQVHHRGASIVSIKEDKTPVSCQQGFSDWFNKNAPNPNVLDGAIVGGPDQNDQYTDKRSNYYQAEVATANNAPLVGVLARLA</sequence>
<keyword evidence="6 8" id="KW-0326">Glycosidase</keyword>
<protein>
    <recommendedName>
        <fullName evidence="10">Endoglucanase</fullName>
        <ecNumber evidence="10">3.2.1.4</ecNumber>
    </recommendedName>
</protein>
<dbReference type="Gene3D" id="1.50.10.10">
    <property type="match status" value="1"/>
</dbReference>
<comment type="catalytic activity">
    <reaction evidence="1 10">
        <text>Endohydrolysis of (1-&gt;4)-beta-D-glucosidic linkages in cellulose, lichenin and cereal beta-D-glucans.</text>
        <dbReference type="EC" id="3.2.1.4"/>
    </reaction>
</comment>
<keyword evidence="10" id="KW-0732">Signal</keyword>
<evidence type="ECO:0000256" key="9">
    <source>
        <dbReference type="PROSITE-ProRule" id="PRU10060"/>
    </source>
</evidence>
<evidence type="ECO:0000256" key="5">
    <source>
        <dbReference type="ARBA" id="ARBA00023277"/>
    </source>
</evidence>
<dbReference type="InterPro" id="IPR012341">
    <property type="entry name" value="6hp_glycosidase-like_sf"/>
</dbReference>
<keyword evidence="4 10" id="KW-0136">Cellulose degradation</keyword>
<evidence type="ECO:0000259" key="11">
    <source>
        <dbReference type="Pfam" id="PF00759"/>
    </source>
</evidence>
<dbReference type="EC" id="3.2.1.4" evidence="10"/>
<feature type="domain" description="Glycoside hydrolase family 9" evidence="11">
    <location>
        <begin position="26"/>
        <end position="479"/>
    </location>
</feature>
<evidence type="ECO:0000256" key="6">
    <source>
        <dbReference type="ARBA" id="ARBA00023295"/>
    </source>
</evidence>
<feature type="active site" evidence="8">
    <location>
        <position position="405"/>
    </location>
</feature>
<evidence type="ECO:0000256" key="4">
    <source>
        <dbReference type="ARBA" id="ARBA00023001"/>
    </source>
</evidence>
<dbReference type="Pfam" id="PF00759">
    <property type="entry name" value="Glyco_hydro_9"/>
    <property type="match status" value="1"/>
</dbReference>
<dbReference type="PROSITE" id="PS00698">
    <property type="entry name" value="GH9_3"/>
    <property type="match status" value="1"/>
</dbReference>
<evidence type="ECO:0000256" key="2">
    <source>
        <dbReference type="ARBA" id="ARBA00007072"/>
    </source>
</evidence>
<reference evidence="13" key="1">
    <citation type="submission" date="2025-08" db="UniProtKB">
        <authorList>
            <consortium name="RefSeq"/>
        </authorList>
    </citation>
    <scope>IDENTIFICATION</scope>
    <source>
        <tissue evidence="13">Leaves</tissue>
    </source>
</reference>
<dbReference type="PANTHER" id="PTHR22298">
    <property type="entry name" value="ENDO-1,4-BETA-GLUCANASE"/>
    <property type="match status" value="1"/>
</dbReference>
<keyword evidence="3 8" id="KW-0378">Hydrolase</keyword>
<evidence type="ECO:0000256" key="3">
    <source>
        <dbReference type="ARBA" id="ARBA00022801"/>
    </source>
</evidence>
<evidence type="ECO:0000313" key="13">
    <source>
        <dbReference type="RefSeq" id="XP_071934489.1"/>
    </source>
</evidence>
<dbReference type="GeneID" id="113733448"/>
<gene>
    <name evidence="13" type="primary">LOC113733448</name>
</gene>
<keyword evidence="5 8" id="KW-0119">Carbohydrate metabolism</keyword>
<comment type="similarity">
    <text evidence="2 8 10">Belongs to the glycosyl hydrolase 9 (cellulase E) family.</text>
</comment>
<feature type="active site" evidence="9">
    <location>
        <position position="466"/>
    </location>
</feature>
<feature type="active site" evidence="9">
    <location>
        <position position="457"/>
    </location>
</feature>
<evidence type="ECO:0000256" key="10">
    <source>
        <dbReference type="RuleBase" id="RU361166"/>
    </source>
</evidence>
<keyword evidence="12" id="KW-1185">Reference proteome</keyword>
<organism evidence="12 13">
    <name type="scientific">Coffea arabica</name>
    <name type="common">Arabian coffee</name>
    <dbReference type="NCBI Taxonomy" id="13443"/>
    <lineage>
        <taxon>Eukaryota</taxon>
        <taxon>Viridiplantae</taxon>
        <taxon>Streptophyta</taxon>
        <taxon>Embryophyta</taxon>
        <taxon>Tracheophyta</taxon>
        <taxon>Spermatophyta</taxon>
        <taxon>Magnoliopsida</taxon>
        <taxon>eudicotyledons</taxon>
        <taxon>Gunneridae</taxon>
        <taxon>Pentapetalae</taxon>
        <taxon>asterids</taxon>
        <taxon>lamiids</taxon>
        <taxon>Gentianales</taxon>
        <taxon>Rubiaceae</taxon>
        <taxon>Ixoroideae</taxon>
        <taxon>Gardenieae complex</taxon>
        <taxon>Bertiereae - Coffeeae clade</taxon>
        <taxon>Coffeeae</taxon>
        <taxon>Coffea</taxon>
    </lineage>
</organism>
<dbReference type="InterPro" id="IPR018221">
    <property type="entry name" value="Glyco_hydro_9_His_AS"/>
</dbReference>
<dbReference type="RefSeq" id="XP_071934489.1">
    <property type="nucleotide sequence ID" value="XM_072078388.1"/>
</dbReference>
<name>A0ABM4WRS8_COFAR</name>
<evidence type="ECO:0000313" key="12">
    <source>
        <dbReference type="Proteomes" id="UP001652660"/>
    </source>
</evidence>
<dbReference type="InterPro" id="IPR033126">
    <property type="entry name" value="Glyco_hydro_9_Asp/Glu_AS"/>
</dbReference>
<proteinExistence type="inferred from homology"/>